<dbReference type="eggNOG" id="KOG4308">
    <property type="taxonomic scope" value="Eukaryota"/>
</dbReference>
<reference evidence="3 4" key="1">
    <citation type="journal article" date="2010" name="Nature">
        <title>The Ectocarpus genome and the independent evolution of multicellularity in brown algae.</title>
        <authorList>
            <person name="Cock J.M."/>
            <person name="Sterck L."/>
            <person name="Rouze P."/>
            <person name="Scornet D."/>
            <person name="Allen A.E."/>
            <person name="Amoutzias G."/>
            <person name="Anthouard V."/>
            <person name="Artiguenave F."/>
            <person name="Aury J.M."/>
            <person name="Badger J.H."/>
            <person name="Beszteri B."/>
            <person name="Billiau K."/>
            <person name="Bonnet E."/>
            <person name="Bothwell J.H."/>
            <person name="Bowler C."/>
            <person name="Boyen C."/>
            <person name="Brownlee C."/>
            <person name="Carrano C.J."/>
            <person name="Charrier B."/>
            <person name="Cho G.Y."/>
            <person name="Coelho S.M."/>
            <person name="Collen J."/>
            <person name="Corre E."/>
            <person name="Da Silva C."/>
            <person name="Delage L."/>
            <person name="Delaroque N."/>
            <person name="Dittami S.M."/>
            <person name="Doulbeau S."/>
            <person name="Elias M."/>
            <person name="Farnham G."/>
            <person name="Gachon C.M."/>
            <person name="Gschloessl B."/>
            <person name="Heesch S."/>
            <person name="Jabbari K."/>
            <person name="Jubin C."/>
            <person name="Kawai H."/>
            <person name="Kimura K."/>
            <person name="Kloareg B."/>
            <person name="Kupper F.C."/>
            <person name="Lang D."/>
            <person name="Le Bail A."/>
            <person name="Leblanc C."/>
            <person name="Lerouge P."/>
            <person name="Lohr M."/>
            <person name="Lopez P.J."/>
            <person name="Martens C."/>
            <person name="Maumus F."/>
            <person name="Michel G."/>
            <person name="Miranda-Saavedra D."/>
            <person name="Morales J."/>
            <person name="Moreau H."/>
            <person name="Motomura T."/>
            <person name="Nagasato C."/>
            <person name="Napoli C.A."/>
            <person name="Nelson D.R."/>
            <person name="Nyvall-Collen P."/>
            <person name="Peters A.F."/>
            <person name="Pommier C."/>
            <person name="Potin P."/>
            <person name="Poulain J."/>
            <person name="Quesneville H."/>
            <person name="Read B."/>
            <person name="Rensing S.A."/>
            <person name="Ritter A."/>
            <person name="Rousvoal S."/>
            <person name="Samanta M."/>
            <person name="Samson G."/>
            <person name="Schroeder D.C."/>
            <person name="Segurens B."/>
            <person name="Strittmatter M."/>
            <person name="Tonon T."/>
            <person name="Tregear J.W."/>
            <person name="Valentin K."/>
            <person name="von Dassow P."/>
            <person name="Yamagishi T."/>
            <person name="Van de Peer Y."/>
            <person name="Wincker P."/>
        </authorList>
    </citation>
    <scope>NUCLEOTIDE SEQUENCE [LARGE SCALE GENOMIC DNA]</scope>
    <source>
        <strain evidence="4">Ec32 / CCAP1310/4</strain>
    </source>
</reference>
<feature type="region of interest" description="Disordered" evidence="1">
    <location>
        <begin position="1331"/>
        <end position="1376"/>
    </location>
</feature>
<dbReference type="InterPro" id="IPR002048">
    <property type="entry name" value="EF_hand_dom"/>
</dbReference>
<dbReference type="Pfam" id="PF13516">
    <property type="entry name" value="LRR_6"/>
    <property type="match status" value="3"/>
</dbReference>
<feature type="compositionally biased region" description="Polar residues" evidence="1">
    <location>
        <begin position="255"/>
        <end position="268"/>
    </location>
</feature>
<feature type="compositionally biased region" description="Basic and acidic residues" evidence="1">
    <location>
        <begin position="1338"/>
        <end position="1350"/>
    </location>
</feature>
<keyword evidence="4" id="KW-1185">Reference proteome</keyword>
<dbReference type="EMBL" id="FN649760">
    <property type="protein sequence ID" value="CBJ33084.1"/>
    <property type="molecule type" value="Genomic_DNA"/>
</dbReference>
<dbReference type="PROSITE" id="PS50222">
    <property type="entry name" value="EF_HAND_2"/>
    <property type="match status" value="1"/>
</dbReference>
<dbReference type="InterPro" id="IPR032675">
    <property type="entry name" value="LRR_dom_sf"/>
</dbReference>
<dbReference type="PANTHER" id="PTHR24114">
    <property type="entry name" value="LEUCINE RICH REPEAT FAMILY PROTEIN"/>
    <property type="match status" value="1"/>
</dbReference>
<feature type="region of interest" description="Disordered" evidence="1">
    <location>
        <begin position="89"/>
        <end position="116"/>
    </location>
</feature>
<dbReference type="Gene3D" id="3.80.10.10">
    <property type="entry name" value="Ribonuclease Inhibitor"/>
    <property type="match status" value="1"/>
</dbReference>
<feature type="domain" description="EF-hand" evidence="2">
    <location>
        <begin position="871"/>
        <end position="906"/>
    </location>
</feature>
<dbReference type="OrthoDB" id="186812at2759"/>
<gene>
    <name evidence="3" type="ORF">Esi_0417_0007</name>
</gene>
<feature type="compositionally biased region" description="Basic and acidic residues" evidence="1">
    <location>
        <begin position="464"/>
        <end position="483"/>
    </location>
</feature>
<dbReference type="STRING" id="2880.D7G0Q5"/>
<dbReference type="InParanoid" id="D7G0Q5"/>
<name>D7G0Q5_ECTSI</name>
<dbReference type="SUPFAM" id="SSF47473">
    <property type="entry name" value="EF-hand"/>
    <property type="match status" value="1"/>
</dbReference>
<organism evidence="3 4">
    <name type="scientific">Ectocarpus siliculosus</name>
    <name type="common">Brown alga</name>
    <name type="synonym">Conferva siliculosa</name>
    <dbReference type="NCBI Taxonomy" id="2880"/>
    <lineage>
        <taxon>Eukaryota</taxon>
        <taxon>Sar</taxon>
        <taxon>Stramenopiles</taxon>
        <taxon>Ochrophyta</taxon>
        <taxon>PX clade</taxon>
        <taxon>Phaeophyceae</taxon>
        <taxon>Ectocarpales</taxon>
        <taxon>Ectocarpaceae</taxon>
        <taxon>Ectocarpus</taxon>
    </lineage>
</organism>
<evidence type="ECO:0000313" key="4">
    <source>
        <dbReference type="Proteomes" id="UP000002630"/>
    </source>
</evidence>
<protein>
    <submittedName>
        <fullName evidence="3">Hypothetical leucine rich repeat calcium binding protein</fullName>
    </submittedName>
</protein>
<dbReference type="InterPro" id="IPR011992">
    <property type="entry name" value="EF-hand-dom_pair"/>
</dbReference>
<dbReference type="GO" id="GO:0005509">
    <property type="term" value="F:calcium ion binding"/>
    <property type="evidence" value="ECO:0007669"/>
    <property type="project" value="InterPro"/>
</dbReference>
<dbReference type="PROSITE" id="PS51450">
    <property type="entry name" value="LRR"/>
    <property type="match status" value="1"/>
</dbReference>
<dbReference type="SMART" id="SM00368">
    <property type="entry name" value="LRR_RI"/>
    <property type="match status" value="5"/>
</dbReference>
<proteinExistence type="predicted"/>
<dbReference type="PANTHER" id="PTHR24114:SF2">
    <property type="entry name" value="F-BOX DOMAIN-CONTAINING PROTEIN-RELATED"/>
    <property type="match status" value="1"/>
</dbReference>
<sequence>MAGDVTELFDVLAGKLRPGHKNSGGGEGRVGTSLSRTSILNAQYRGSSDNTVLGMANLKRIQNFLDEPQKHLGQVIADIEKEAGSFYDQVSSRQQGSGAGKQRMQRGAPQSPGATPAQAISLEDVPEMNKYLGPSSRFGDGDGSFWDRWLTTTGHFTEQGSYATADMPTRSMYSTGVVPPHSGFKRYQLDKLAFTKHPEPRVLTYAARWELGDSIKSDEAPKRLRGGYSESTLGPDRRNWLDEVVLAKAAEEFKSQTNNKLARQQSAHRSSDEHEIPTPGDEYSSTTSRSQDVGIRLEGTKRPVVGLTSIGAAGKDEDQGDRSADGDTDNEKRSGPGDESRLITRDTCLEDAVAKFGLVHPNYFGRRARTHVYNYYKQVSRRRHQYGDLQAMSMIPLTPLDHMGALPAYQAGLDAINIEDTEQALHEKAARTNIDIDSAKPETTTPHKLPPLATTAAAGWQSESGDKGSGVDEGDEHERKMSKALENNDRQITSRTKYLVRCMERNVAPRAHVIIRKTHTTKVNLAHQGMGDVMGGILADCLVELPLTRELNLRDNRLTDKGLRPLVKAIKQRHDLYALDLSENKLDRWAARELAFYFSDSRCTLAKFILSKADVDDFEASNFVKHMKANKTLTYLDLSHNLIGSQESINYVRPEFYTGAEALADWVSTGSCPLKYLDVSWNTIRLDSAVYFGNAVAYATDLETLDLSFNCFGAKGGEAIGASLHLNTSLKTLRLASNAINPRACFVICQGLMQNSVTRDIDLSNNPLGKVGVGCVMELPAEVGDRINTELASCNFMVDCEECWFDDEQIRPSYHLRMDEPYDRAVAFHLVRRAARDEGLKLKMVAHTMAGEAEKEIHLVTGTGMTSRDFADKSTRQAIFRKYDECATGSLESEELGKALEELGLGGEEQVDMCMTRHDDGSGRIDESAFHEFIEESILQSKRGEGRSKAFLAEESNLTKPWIVPPEGQLRLEFEYQRLHNQGYLTSLESTDGLLAMLSGIGDGLADVMAHALNFVSLSIHQGMRMYRTVCAHVGGDKFKALAKVIPRMESPSDARMLKTTVLRDLDERRRLRHELGPAYRPLMGTPMGHYELDLSKPMHQLAARKILECNNMEKLARQTGHLSVFDASQKGNWNNTRNETVNGKPYRLKGTILDALPQAGTLEIDYVSTSRPPFRSDQGALAGRTHCMSTTTFCYMLKKVGLGDEEAWTGGDAADVVDAEGSPDAGDEKASVPVERGHVIDEAVRNSPPRPRTRKMFEYLHFLMTGEGQPMGNKTIPTRPSAVDKIANGAVSKQVLPTRRQSVLPAPARRQSILPPRPESIVPLRRISTVSPTRDSTQAHHDGLNERVISRTGKGRNATGTKSNSSRSSTGPSLTGMDLQATIGINTMACRLDELMADKWFSIDQCRFVLLAVKEAYEGDDFLQDVLVDFVVSVYPRIVDVYDYMTLVGCLEDLAQAFVIKRVGWLAAWNPCRPEGYMELSLDIREERQVAKMLIHLVFDQQGELWPSSSFRWSIGAKLLEVGGKSSTLCQEVVAGEYGRPTSSHIVFVANTTCRRYDTPIPGWMLPVLWNTEEGLPHKGVLTCTHACKAAGLRFNWILRTALAQVVSLSEAPPVSALIVGRADHSRTTGGEGTKSDQNLIITDATEGTDQIVEDEPENVGIAGGRLDDLYGKFDREFVDSLCKQAGSDFFLYGAHEKSD</sequence>
<dbReference type="InterPro" id="IPR052394">
    <property type="entry name" value="LRR-containing"/>
</dbReference>
<dbReference type="InterPro" id="IPR001611">
    <property type="entry name" value="Leu-rich_rpt"/>
</dbReference>
<accession>D7G0Q5</accession>
<dbReference type="Proteomes" id="UP000002630">
    <property type="component" value="Unassembled WGS sequence"/>
</dbReference>
<dbReference type="Gene3D" id="1.10.238.10">
    <property type="entry name" value="EF-hand"/>
    <property type="match status" value="1"/>
</dbReference>
<feature type="compositionally biased region" description="Polar residues" evidence="1">
    <location>
        <begin position="1359"/>
        <end position="1374"/>
    </location>
</feature>
<feature type="region of interest" description="Disordered" evidence="1">
    <location>
        <begin position="255"/>
        <end position="341"/>
    </location>
</feature>
<evidence type="ECO:0000259" key="2">
    <source>
        <dbReference type="PROSITE" id="PS50222"/>
    </source>
</evidence>
<evidence type="ECO:0000256" key="1">
    <source>
        <dbReference type="SAM" id="MobiDB-lite"/>
    </source>
</evidence>
<evidence type="ECO:0000313" key="3">
    <source>
        <dbReference type="EMBL" id="CBJ33084.1"/>
    </source>
</evidence>
<dbReference type="SUPFAM" id="SSF52047">
    <property type="entry name" value="RNI-like"/>
    <property type="match status" value="1"/>
</dbReference>
<feature type="compositionally biased region" description="Basic and acidic residues" evidence="1">
    <location>
        <begin position="314"/>
        <end position="341"/>
    </location>
</feature>
<feature type="region of interest" description="Disordered" evidence="1">
    <location>
        <begin position="456"/>
        <end position="483"/>
    </location>
</feature>